<dbReference type="SUPFAM" id="SSF57667">
    <property type="entry name" value="beta-beta-alpha zinc fingers"/>
    <property type="match status" value="7"/>
</dbReference>
<dbReference type="FunFam" id="3.30.160.60:FF:000100">
    <property type="entry name" value="Zinc finger 45-like"/>
    <property type="match status" value="2"/>
</dbReference>
<keyword evidence="7" id="KW-0805">Transcription regulation</keyword>
<organism evidence="14 15">
    <name type="scientific">Cryptolaemus montrouzieri</name>
    <dbReference type="NCBI Taxonomy" id="559131"/>
    <lineage>
        <taxon>Eukaryota</taxon>
        <taxon>Metazoa</taxon>
        <taxon>Ecdysozoa</taxon>
        <taxon>Arthropoda</taxon>
        <taxon>Hexapoda</taxon>
        <taxon>Insecta</taxon>
        <taxon>Pterygota</taxon>
        <taxon>Neoptera</taxon>
        <taxon>Endopterygota</taxon>
        <taxon>Coleoptera</taxon>
        <taxon>Polyphaga</taxon>
        <taxon>Cucujiformia</taxon>
        <taxon>Coccinelloidea</taxon>
        <taxon>Coccinellidae</taxon>
        <taxon>Scymninae</taxon>
        <taxon>Scymnini</taxon>
        <taxon>Cryptolaemus</taxon>
    </lineage>
</organism>
<dbReference type="PROSITE" id="PS50157">
    <property type="entry name" value="ZINC_FINGER_C2H2_2"/>
    <property type="match status" value="10"/>
</dbReference>
<sequence>MESSIVCPVCTLFLRPGITLKTHLSTHPKQKVIDALVKLAEIESTNTSSNLEQEISPTTSAQPINTIANTTWNAAAAPQIPGSFQGNHVFIYQQSMSTSQTNTVNPLAQQYIVPAVLNPQMMPYVYQQQQLIMSSGSCIPQIRLTPFESNCPSVMATPQSSSMCSTPKTIIEEVDTNCQNENENIDELQNSESQSEISTKIDELPEDQKKEEEEEKSDSKNQEDPNDVCGEVEQIGDEVRIDETVNEEQWQGYSTPEDLNKACQTHSAPSSSQETNFNKKEEYYYFNNESENAVNYNSEAHLDSIYEQQNPIYNSTNILQSTEHLDFVDVDGVQVIIGDFAANSIISPVDNFETGNEGNVLMNIGENVSDRTQKENFSSNPDVEENISRGSAHVNIRADERMPPRGELSGQESLGGASDINWNRLHYNEGSSGTSYDLLGREAWEDSSDVDCNQNEENEIPSVVSYTPPSLNFKCSQCEEAFSCLQDRKTHTLEKHIVKDEEDKPKMNIIGSKIGKRRVKKLVVKLKSESDTNYDTVFTNKIKIENSEQTCIQGMGILEDLISNENVSNDSRTVCTLCNAVLSDAKALKEHKVEIHRIPNEFRFKCSTCEESFPNEYKYTEHLRIHPLECKMCGKLFFRRQNIQLHMKRHLGIKPYKCDVCEKAFLTKQKLEEHRNVHTGNAPIKCTLCDESFRRHSNLVQHRNRHHLKMKKKVKDYVCHCGEYFHSRKKLAWHKEIHDSKPKACTKCNEKFIHLASLTRHMRKAHNERYLPKEERSNENVECPICKGVFVKSSLEVHIRTHSGARPYSCLICNKDFTTRWNLKLHKWTHASRVSKPYKCDQCNGAFVRESDYISHMNSHKSIKPYTCNYCGARFIRKYNCQRHVKEHENDKTYNCTVCGKAFHRSYYLKDHMRVHSGVRPYSCHVCGKTSTTKSNHNKHVQIHHAREPVSTEN</sequence>
<keyword evidence="3" id="KW-0479">Metal-binding</keyword>
<evidence type="ECO:0000313" key="15">
    <source>
        <dbReference type="Proteomes" id="UP001516400"/>
    </source>
</evidence>
<evidence type="ECO:0000256" key="8">
    <source>
        <dbReference type="ARBA" id="ARBA00023125"/>
    </source>
</evidence>
<feature type="domain" description="C2H2-type" evidence="13">
    <location>
        <begin position="684"/>
        <end position="712"/>
    </location>
</feature>
<comment type="caution">
    <text evidence="14">The sequence shown here is derived from an EMBL/GenBank/DDBJ whole genome shotgun (WGS) entry which is preliminary data.</text>
</comment>
<feature type="domain" description="C2H2-type" evidence="13">
    <location>
        <begin position="604"/>
        <end position="631"/>
    </location>
</feature>
<dbReference type="EMBL" id="JABFTP020000124">
    <property type="protein sequence ID" value="KAL3279354.1"/>
    <property type="molecule type" value="Genomic_DNA"/>
</dbReference>
<feature type="domain" description="C2H2-type" evidence="13">
    <location>
        <begin position="743"/>
        <end position="771"/>
    </location>
</feature>
<dbReference type="InterPro" id="IPR013087">
    <property type="entry name" value="Znf_C2H2_type"/>
</dbReference>
<dbReference type="GO" id="GO:0008270">
    <property type="term" value="F:zinc ion binding"/>
    <property type="evidence" value="ECO:0007669"/>
    <property type="project" value="UniProtKB-KW"/>
</dbReference>
<dbReference type="InterPro" id="IPR050752">
    <property type="entry name" value="C2H2-ZF_domain"/>
</dbReference>
<feature type="domain" description="C2H2-type" evidence="13">
    <location>
        <begin position="838"/>
        <end position="865"/>
    </location>
</feature>
<keyword evidence="5 11" id="KW-0863">Zinc-finger</keyword>
<dbReference type="Pfam" id="PF00096">
    <property type="entry name" value="zf-C2H2"/>
    <property type="match status" value="7"/>
</dbReference>
<dbReference type="PANTHER" id="PTHR24384">
    <property type="entry name" value="FINGER PUTATIVE TRANSCRIPTION FACTOR FAMILY-RELATED"/>
    <property type="match status" value="1"/>
</dbReference>
<evidence type="ECO:0000256" key="4">
    <source>
        <dbReference type="ARBA" id="ARBA00022737"/>
    </source>
</evidence>
<evidence type="ECO:0000256" key="3">
    <source>
        <dbReference type="ARBA" id="ARBA00022723"/>
    </source>
</evidence>
<feature type="compositionally biased region" description="Basic and acidic residues" evidence="12">
    <location>
        <begin position="199"/>
        <end position="223"/>
    </location>
</feature>
<keyword evidence="15" id="KW-1185">Reference proteome</keyword>
<feature type="domain" description="C2H2-type" evidence="13">
    <location>
        <begin position="922"/>
        <end position="949"/>
    </location>
</feature>
<feature type="compositionally biased region" description="Polar residues" evidence="12">
    <location>
        <begin position="186"/>
        <end position="198"/>
    </location>
</feature>
<feature type="domain" description="C2H2-type" evidence="13">
    <location>
        <begin position="628"/>
        <end position="655"/>
    </location>
</feature>
<evidence type="ECO:0000256" key="1">
    <source>
        <dbReference type="ARBA" id="ARBA00004123"/>
    </source>
</evidence>
<accession>A0ABD2NL66</accession>
<feature type="domain" description="C2H2-type" evidence="13">
    <location>
        <begin position="808"/>
        <end position="835"/>
    </location>
</feature>
<evidence type="ECO:0000259" key="13">
    <source>
        <dbReference type="PROSITE" id="PS50157"/>
    </source>
</evidence>
<protein>
    <recommendedName>
        <fullName evidence="13">C2H2-type domain-containing protein</fullName>
    </recommendedName>
</protein>
<dbReference type="InterPro" id="IPR036236">
    <property type="entry name" value="Znf_C2H2_sf"/>
</dbReference>
<keyword evidence="10" id="KW-0539">Nucleus</keyword>
<dbReference type="FunFam" id="3.30.160.60:FF:000188">
    <property type="entry name" value="Zinc finger protein 787"/>
    <property type="match status" value="1"/>
</dbReference>
<evidence type="ECO:0000256" key="10">
    <source>
        <dbReference type="ARBA" id="ARBA00023242"/>
    </source>
</evidence>
<dbReference type="SMART" id="SM00355">
    <property type="entry name" value="ZnF_C2H2"/>
    <property type="match status" value="15"/>
</dbReference>
<evidence type="ECO:0000256" key="7">
    <source>
        <dbReference type="ARBA" id="ARBA00023015"/>
    </source>
</evidence>
<keyword evidence="4" id="KW-0677">Repeat</keyword>
<comment type="subcellular location">
    <subcellularLocation>
        <location evidence="1">Nucleus</location>
    </subcellularLocation>
</comment>
<evidence type="ECO:0000256" key="2">
    <source>
        <dbReference type="ARBA" id="ARBA00006991"/>
    </source>
</evidence>
<dbReference type="Proteomes" id="UP001516400">
    <property type="component" value="Unassembled WGS sequence"/>
</dbReference>
<evidence type="ECO:0000313" key="14">
    <source>
        <dbReference type="EMBL" id="KAL3279354.1"/>
    </source>
</evidence>
<evidence type="ECO:0000256" key="11">
    <source>
        <dbReference type="PROSITE-ProRule" id="PRU00042"/>
    </source>
</evidence>
<evidence type="ECO:0000256" key="12">
    <source>
        <dbReference type="SAM" id="MobiDB-lite"/>
    </source>
</evidence>
<feature type="domain" description="C2H2-type" evidence="13">
    <location>
        <begin position="894"/>
        <end position="921"/>
    </location>
</feature>
<name>A0ABD2NL66_9CUCU</name>
<keyword evidence="9" id="KW-0804">Transcription</keyword>
<feature type="region of interest" description="Disordered" evidence="12">
    <location>
        <begin position="186"/>
        <end position="229"/>
    </location>
</feature>
<dbReference type="PANTHER" id="PTHR24384:SF189">
    <property type="entry name" value="C2H2-TYPE DOMAIN-CONTAINING PROTEIN-RELATED"/>
    <property type="match status" value="1"/>
</dbReference>
<reference evidence="14 15" key="1">
    <citation type="journal article" date="2021" name="BMC Biol.">
        <title>Horizontally acquired antibacterial genes associated with adaptive radiation of ladybird beetles.</title>
        <authorList>
            <person name="Li H.S."/>
            <person name="Tang X.F."/>
            <person name="Huang Y.H."/>
            <person name="Xu Z.Y."/>
            <person name="Chen M.L."/>
            <person name="Du X.Y."/>
            <person name="Qiu B.Y."/>
            <person name="Chen P.T."/>
            <person name="Zhang W."/>
            <person name="Slipinski A."/>
            <person name="Escalona H.E."/>
            <person name="Waterhouse R.M."/>
            <person name="Zwick A."/>
            <person name="Pang H."/>
        </authorList>
    </citation>
    <scope>NUCLEOTIDE SEQUENCE [LARGE SCALE GENOMIC DNA]</scope>
    <source>
        <strain evidence="14">SYSU2018</strain>
    </source>
</reference>
<proteinExistence type="inferred from homology"/>
<comment type="similarity">
    <text evidence="2">Belongs to the krueppel C2H2-type zinc-finger protein family.</text>
</comment>
<feature type="domain" description="C2H2-type" evidence="13">
    <location>
        <begin position="656"/>
        <end position="683"/>
    </location>
</feature>
<dbReference type="GO" id="GO:0005634">
    <property type="term" value="C:nucleus"/>
    <property type="evidence" value="ECO:0007669"/>
    <property type="project" value="UniProtKB-SubCell"/>
</dbReference>
<dbReference type="AlphaFoldDB" id="A0ABD2NL66"/>
<keyword evidence="6" id="KW-0862">Zinc</keyword>
<evidence type="ECO:0000256" key="9">
    <source>
        <dbReference type="ARBA" id="ARBA00023163"/>
    </source>
</evidence>
<dbReference type="Gene3D" id="3.30.160.60">
    <property type="entry name" value="Classic Zinc Finger"/>
    <property type="match status" value="10"/>
</dbReference>
<dbReference type="Pfam" id="PF13912">
    <property type="entry name" value="zf-C2H2_6"/>
    <property type="match status" value="1"/>
</dbReference>
<evidence type="ECO:0000256" key="6">
    <source>
        <dbReference type="ARBA" id="ARBA00022833"/>
    </source>
</evidence>
<dbReference type="PROSITE" id="PS00028">
    <property type="entry name" value="ZINC_FINGER_C2H2_1"/>
    <property type="match status" value="10"/>
</dbReference>
<dbReference type="GO" id="GO:0003677">
    <property type="term" value="F:DNA binding"/>
    <property type="evidence" value="ECO:0007669"/>
    <property type="project" value="UniProtKB-KW"/>
</dbReference>
<evidence type="ECO:0000256" key="5">
    <source>
        <dbReference type="ARBA" id="ARBA00022771"/>
    </source>
</evidence>
<feature type="domain" description="C2H2-type" evidence="13">
    <location>
        <begin position="866"/>
        <end position="893"/>
    </location>
</feature>
<dbReference type="FunFam" id="3.30.160.60:FF:000770">
    <property type="entry name" value="zinc finger protein 16"/>
    <property type="match status" value="1"/>
</dbReference>
<keyword evidence="8" id="KW-0238">DNA-binding</keyword>
<gene>
    <name evidence="14" type="ORF">HHI36_016860</name>
</gene>